<dbReference type="InterPro" id="IPR000160">
    <property type="entry name" value="GGDEF_dom"/>
</dbReference>
<keyword evidence="1" id="KW-1133">Transmembrane helix</keyword>
<dbReference type="CDD" id="cd01949">
    <property type="entry name" value="GGDEF"/>
    <property type="match status" value="1"/>
</dbReference>
<feature type="domain" description="EAL" evidence="2">
    <location>
        <begin position="274"/>
        <end position="524"/>
    </location>
</feature>
<feature type="domain" description="GGDEF" evidence="3">
    <location>
        <begin position="132"/>
        <end position="265"/>
    </location>
</feature>
<keyword evidence="1" id="KW-0472">Membrane</keyword>
<evidence type="ECO:0000259" key="2">
    <source>
        <dbReference type="PROSITE" id="PS50883"/>
    </source>
</evidence>
<dbReference type="PANTHER" id="PTHR44757">
    <property type="entry name" value="DIGUANYLATE CYCLASE DGCP"/>
    <property type="match status" value="1"/>
</dbReference>
<evidence type="ECO:0000313" key="4">
    <source>
        <dbReference type="EMBL" id="KYO51089.1"/>
    </source>
</evidence>
<name>A0A162KEQ3_9PROT</name>
<protein>
    <submittedName>
        <fullName evidence="4">Uncharacterized protein</fullName>
    </submittedName>
</protein>
<organism evidence="4 5">
    <name type="scientific">Tistrella mobilis</name>
    <dbReference type="NCBI Taxonomy" id="171437"/>
    <lineage>
        <taxon>Bacteria</taxon>
        <taxon>Pseudomonadati</taxon>
        <taxon>Pseudomonadota</taxon>
        <taxon>Alphaproteobacteria</taxon>
        <taxon>Geminicoccales</taxon>
        <taxon>Geminicoccaceae</taxon>
        <taxon>Tistrella</taxon>
    </lineage>
</organism>
<dbReference type="OrthoDB" id="7251575at2"/>
<dbReference type="SUPFAM" id="SSF55073">
    <property type="entry name" value="Nucleotide cyclase"/>
    <property type="match status" value="1"/>
</dbReference>
<dbReference type="AlphaFoldDB" id="A0A162KEQ3"/>
<evidence type="ECO:0000313" key="5">
    <source>
        <dbReference type="Proteomes" id="UP000075787"/>
    </source>
</evidence>
<dbReference type="Gene3D" id="3.20.20.450">
    <property type="entry name" value="EAL domain"/>
    <property type="match status" value="1"/>
</dbReference>
<comment type="caution">
    <text evidence="4">The sequence shown here is derived from an EMBL/GenBank/DDBJ whole genome shotgun (WGS) entry which is preliminary data.</text>
</comment>
<dbReference type="RefSeq" id="WP_062767125.1">
    <property type="nucleotide sequence ID" value="NZ_CP121045.1"/>
</dbReference>
<dbReference type="SMART" id="SM00052">
    <property type="entry name" value="EAL"/>
    <property type="match status" value="1"/>
</dbReference>
<dbReference type="InterPro" id="IPR035919">
    <property type="entry name" value="EAL_sf"/>
</dbReference>
<evidence type="ECO:0000259" key="3">
    <source>
        <dbReference type="PROSITE" id="PS50887"/>
    </source>
</evidence>
<dbReference type="Proteomes" id="UP000075787">
    <property type="component" value="Unassembled WGS sequence"/>
</dbReference>
<dbReference type="SUPFAM" id="SSF141868">
    <property type="entry name" value="EAL domain-like"/>
    <property type="match status" value="1"/>
</dbReference>
<dbReference type="InterPro" id="IPR029787">
    <property type="entry name" value="Nucleotide_cyclase"/>
</dbReference>
<feature type="transmembrane region" description="Helical" evidence="1">
    <location>
        <begin position="63"/>
        <end position="81"/>
    </location>
</feature>
<dbReference type="PROSITE" id="PS50887">
    <property type="entry name" value="GGDEF"/>
    <property type="match status" value="1"/>
</dbReference>
<feature type="transmembrane region" description="Helical" evidence="1">
    <location>
        <begin position="20"/>
        <end position="43"/>
    </location>
</feature>
<accession>A0A162KEQ3</accession>
<dbReference type="CDD" id="cd01948">
    <property type="entry name" value="EAL"/>
    <property type="match status" value="1"/>
</dbReference>
<reference evidence="4 5" key="1">
    <citation type="submission" date="2015-12" db="EMBL/GenBank/DDBJ databases">
        <title>Genome sequence of Tistrella mobilis MCCC 1A02139.</title>
        <authorList>
            <person name="Lu L."/>
            <person name="Lai Q."/>
            <person name="Shao Z."/>
            <person name="Qian P."/>
        </authorList>
    </citation>
    <scope>NUCLEOTIDE SEQUENCE [LARGE SCALE GENOMIC DNA]</scope>
    <source>
        <strain evidence="4 5">MCCC 1A02139</strain>
    </source>
</reference>
<dbReference type="Pfam" id="PF00990">
    <property type="entry name" value="GGDEF"/>
    <property type="match status" value="1"/>
</dbReference>
<dbReference type="PROSITE" id="PS50883">
    <property type="entry name" value="EAL"/>
    <property type="match status" value="1"/>
</dbReference>
<dbReference type="InterPro" id="IPR052155">
    <property type="entry name" value="Biofilm_reg_signaling"/>
</dbReference>
<proteinExistence type="predicted"/>
<evidence type="ECO:0000256" key="1">
    <source>
        <dbReference type="SAM" id="Phobius"/>
    </source>
</evidence>
<dbReference type="GeneID" id="97240762"/>
<keyword evidence="1" id="KW-0812">Transmembrane</keyword>
<dbReference type="EMBL" id="LPZR01000183">
    <property type="protein sequence ID" value="KYO51089.1"/>
    <property type="molecule type" value="Genomic_DNA"/>
</dbReference>
<dbReference type="InterPro" id="IPR001633">
    <property type="entry name" value="EAL_dom"/>
</dbReference>
<dbReference type="InterPro" id="IPR043128">
    <property type="entry name" value="Rev_trsase/Diguanyl_cyclase"/>
</dbReference>
<dbReference type="NCBIfam" id="TIGR00254">
    <property type="entry name" value="GGDEF"/>
    <property type="match status" value="1"/>
</dbReference>
<gene>
    <name evidence="4" type="ORF">AUP44_10635</name>
</gene>
<sequence length="529" mass="56635">MSTSRPRRILRRLVRRRICLRDAGIIAVVMVVAGYVAVAFDLFEASEHAADTATAMLELDEALALGVLLALIMLGVALRQYREQSREIARRRAAETEARRLAYQDPLTGLANRRRFEERLAAAIAAPPAAGATHGLFLLDLNGFKQVNDVYGHGTGDEVLMVVANRLMGAVRDSDLVARLGGDEFAVLAPHLMGPEAATSVALRLTRAFADPIASGRGRHDVGTGIGIALLPQDADDPVEALRRADVALYRAKTERRTAFRFFETQMDDAVRVREALEIDLRAAVAKGGLDLLYQPSIDLGNGRVTGFEAMLCWHHPIHGDIPPERFLPIAEDTGLIHGLGRWMLDQAARTAAGWPGDVMLSIDLLPGQVKDPTFTADAIRILAEAGLPAGRVEFDIAESTLVGDPDIVRTLVGDLRSAGARVALANFGTGYSSLYHLRDLELDRVKIDRSFIQRIDEAETARLVQALAGLGEGLGLDVGAEGLGAETGAAAADRLMASGIRNASTRGRSVTAAESLGMIGATATPPTA</sequence>
<dbReference type="Gene3D" id="3.30.70.270">
    <property type="match status" value="1"/>
</dbReference>
<dbReference type="PANTHER" id="PTHR44757:SF2">
    <property type="entry name" value="BIOFILM ARCHITECTURE MAINTENANCE PROTEIN MBAA"/>
    <property type="match status" value="1"/>
</dbReference>
<dbReference type="SMART" id="SM00267">
    <property type="entry name" value="GGDEF"/>
    <property type="match status" value="1"/>
</dbReference>
<dbReference type="Pfam" id="PF00563">
    <property type="entry name" value="EAL"/>
    <property type="match status" value="1"/>
</dbReference>